<evidence type="ECO:0000313" key="3">
    <source>
        <dbReference type="EMBL" id="RFZ82765.1"/>
    </source>
</evidence>
<feature type="compositionally biased region" description="Basic and acidic residues" evidence="1">
    <location>
        <begin position="622"/>
        <end position="633"/>
    </location>
</feature>
<feature type="compositionally biased region" description="Basic and acidic residues" evidence="1">
    <location>
        <begin position="766"/>
        <end position="776"/>
    </location>
</feature>
<feature type="compositionally biased region" description="Low complexity" evidence="1">
    <location>
        <begin position="677"/>
        <end position="698"/>
    </location>
</feature>
<accession>A0A3E2NP32</accession>
<feature type="transmembrane region" description="Helical" evidence="2">
    <location>
        <begin position="29"/>
        <end position="50"/>
    </location>
</feature>
<keyword evidence="4" id="KW-1185">Reference proteome</keyword>
<dbReference type="PANTHER" id="PTHR45615:SF63">
    <property type="entry name" value="CHROMOSOME UNDETERMINED SCAFFOLD_10, WHOLE GENOME SHOTGUN SEQUENCE"/>
    <property type="match status" value="1"/>
</dbReference>
<evidence type="ECO:0000256" key="2">
    <source>
        <dbReference type="SAM" id="Phobius"/>
    </source>
</evidence>
<evidence type="ECO:0000256" key="1">
    <source>
        <dbReference type="SAM" id="MobiDB-lite"/>
    </source>
</evidence>
<dbReference type="OrthoDB" id="9812498at2"/>
<keyword evidence="2" id="KW-1133">Transmembrane helix</keyword>
<proteinExistence type="predicted"/>
<dbReference type="AlphaFoldDB" id="A0A3E2NP32"/>
<keyword evidence="2" id="KW-0812">Transmembrane</keyword>
<protein>
    <recommendedName>
        <fullName evidence="5">DUF4175 family protein</fullName>
    </recommendedName>
</protein>
<name>A0A3E2NP32_9SPHI</name>
<sequence>MTPADNYELLIDKINTFIRKYHYNNLLRGLLFLAAGLFSAYVIITLGEYFGNFNTTFRTVLFYFFILLNVALLAWLVVPPLLARLQLGKTLSHDQAAEIIGKHFSDVSDRLLNTLQLKKQAQENPQHCELLEASINQRIETLKPVSFPSAVNLRENNKYLKYVIPPAAVICIIAFAAPSVLTESTKRLIHHNQYFAPVAPFQFVVLNKSLSAVQGEDVKLELKLTGDKLPADVYVETANTTFKLDKDNITRFHYTFSNLQQTTTFRLTGNGFTSAPYQIKVNPKPVLLNFDAKLTYPTYLHKAAETITNAGDLTLPAGTVVNWQFHTQNASALKFTLGGTERPVRASEDNLFEYRERILKATSYTVSPLNNSVNHADSAAYRINVVADESPSIEVQERPDSVSLKAFYFNGKVQDDHGFSSLTFHYKIGAKGSERSLTKSVKADLSGSQGSFFYFWNLKEAGISAEDNVTYYFEVADNDGVNGPKTTRSPERTLMVPDAAALAEQLNAGTQAVQQKMQSAAKLAGQVEKDAQKLNQALLDKNNLSFDEKKQIEELLQKRKDLDGLIKDVQKENKKNLYNRQENQQQNESLTEKQKQIEALLNSMLDEKTKQMLDKLQQMLEQEQKDQTRDELSKMQTENRSMKKELDRMLELYKKLDFEQKLNQNINQLNKLADEQQQLSQQTKQNNANNQQLQQQQQKLSSDFQEIKKQLDDLQKLNEQNGNKEQFQNPEKDKQAIDQQMDESSQSLKKNNKQQASQSQQSAAKQMKELAAKMEQQEQEGESSQSAVDARQLRELLKSLVNSSFGQEKLMQQLRSIGPMDPSYTRLAQTQKDIKDNLKTAEDSLYSLSKRIPQIQSTVNKEITTINTKIDQSLENLGERRTAEATRNQQFAMTSMNNLALMLSEALEQLQKMMNKNKGGKGKNGKPSMSQLSKMQQQLNQNMQKARDQMQQQGQQKGKSPGSNGSEGMSEQLAKLARQQQMVRQTMQQLNREQNKDGTNGTGNLDKISKEMEQTENDLVNRRITEETLKRQQQIQTRLLEAEKAEQQREQDQKRESRAATDMPPGYIKALQEYEQVKAKQTEQIRTVPSALNLYYRQKIKLYFDQLNGK</sequence>
<feature type="region of interest" description="Disordered" evidence="1">
    <location>
        <begin position="677"/>
        <end position="703"/>
    </location>
</feature>
<reference evidence="3 4" key="1">
    <citation type="submission" date="2018-08" db="EMBL/GenBank/DDBJ databases">
        <title>Mucilaginibacter terrae sp. nov., isolated from manganese diggings.</title>
        <authorList>
            <person name="Huang Y."/>
            <person name="Zhou Z."/>
        </authorList>
    </citation>
    <scope>NUCLEOTIDE SEQUENCE [LARGE SCALE GENOMIC DNA]</scope>
    <source>
        <strain evidence="3 4">ZH6</strain>
    </source>
</reference>
<feature type="region of interest" description="Disordered" evidence="1">
    <location>
        <begin position="1043"/>
        <end position="1062"/>
    </location>
</feature>
<feature type="region of interest" description="Disordered" evidence="1">
    <location>
        <begin position="915"/>
        <end position="1006"/>
    </location>
</feature>
<feature type="transmembrane region" description="Helical" evidence="2">
    <location>
        <begin position="162"/>
        <end position="181"/>
    </location>
</feature>
<feature type="compositionally biased region" description="Basic and acidic residues" evidence="1">
    <location>
        <begin position="1043"/>
        <end position="1059"/>
    </location>
</feature>
<dbReference type="EMBL" id="QWDE01000002">
    <property type="protein sequence ID" value="RFZ82765.1"/>
    <property type="molecule type" value="Genomic_DNA"/>
</dbReference>
<evidence type="ECO:0000313" key="4">
    <source>
        <dbReference type="Proteomes" id="UP000260823"/>
    </source>
</evidence>
<feature type="compositionally biased region" description="Low complexity" evidence="1">
    <location>
        <begin position="744"/>
        <end position="765"/>
    </location>
</feature>
<dbReference type="Proteomes" id="UP000260823">
    <property type="component" value="Unassembled WGS sequence"/>
</dbReference>
<feature type="transmembrane region" description="Helical" evidence="2">
    <location>
        <begin position="62"/>
        <end position="83"/>
    </location>
</feature>
<gene>
    <name evidence="3" type="ORF">DYU05_11380</name>
</gene>
<keyword evidence="2" id="KW-0472">Membrane</keyword>
<feature type="compositionally biased region" description="Low complexity" evidence="1">
    <location>
        <begin position="978"/>
        <end position="989"/>
    </location>
</feature>
<feature type="compositionally biased region" description="Low complexity" evidence="1">
    <location>
        <begin position="925"/>
        <end position="959"/>
    </location>
</feature>
<feature type="region of interest" description="Disordered" evidence="1">
    <location>
        <begin position="621"/>
        <end position="643"/>
    </location>
</feature>
<organism evidence="3 4">
    <name type="scientific">Mucilaginibacter terrenus</name>
    <dbReference type="NCBI Taxonomy" id="2482727"/>
    <lineage>
        <taxon>Bacteria</taxon>
        <taxon>Pseudomonadati</taxon>
        <taxon>Bacteroidota</taxon>
        <taxon>Sphingobacteriia</taxon>
        <taxon>Sphingobacteriales</taxon>
        <taxon>Sphingobacteriaceae</taxon>
        <taxon>Mucilaginibacter</taxon>
    </lineage>
</organism>
<comment type="caution">
    <text evidence="3">The sequence shown here is derived from an EMBL/GenBank/DDBJ whole genome shotgun (WGS) entry which is preliminary data.</text>
</comment>
<dbReference type="PANTHER" id="PTHR45615">
    <property type="entry name" value="MYOSIN HEAVY CHAIN, NON-MUSCLE"/>
    <property type="match status" value="1"/>
</dbReference>
<feature type="region of interest" description="Disordered" evidence="1">
    <location>
        <begin position="721"/>
        <end position="788"/>
    </location>
</feature>
<dbReference type="RefSeq" id="WP_117383168.1">
    <property type="nucleotide sequence ID" value="NZ_QWDE01000002.1"/>
</dbReference>
<evidence type="ECO:0008006" key="5">
    <source>
        <dbReference type="Google" id="ProtNLM"/>
    </source>
</evidence>